<gene>
    <name evidence="3" type="ORF">ACA1_138800</name>
</gene>
<sequence>MLKMIQELIRLGTTPKDPSMRKDFYLVTDHPLYELIVKKPTANKCMEMMSAIAAKDKGSPDPTIKIDLNFELGETMNRTGTQWGGCYIKLTPSKHSMSRKSRLRERVIPYPAYPGDPAVYTGPFTTSPVGHAGVVVGGMPGVAPPSPPGLPLPPFATAGAGGDPRGMGLRVAAKRGEEEDEQQQQQQQQMVQEARADANGQDENGSFQSAMSWLYGTWDRRDRLLQERAAIIHQLQREREEMRLGLEERDTILRQRDEEVNRMREEINLLLREMQKLKEGGTEESSTEELFLLEKILESSRNVVRERIKRSAELKEEKKVDEAVAGVEPPAPMAV</sequence>
<name>L8GN83_ACACF</name>
<feature type="coiled-coil region" evidence="1">
    <location>
        <begin position="221"/>
        <end position="280"/>
    </location>
</feature>
<proteinExistence type="predicted"/>
<evidence type="ECO:0000313" key="4">
    <source>
        <dbReference type="Proteomes" id="UP000011083"/>
    </source>
</evidence>
<evidence type="ECO:0000256" key="1">
    <source>
        <dbReference type="SAM" id="Coils"/>
    </source>
</evidence>
<protein>
    <submittedName>
        <fullName evidence="3">Uncharacterized protein</fullName>
    </submittedName>
</protein>
<keyword evidence="1" id="KW-0175">Coiled coil</keyword>
<feature type="compositionally biased region" description="Basic and acidic residues" evidence="2">
    <location>
        <begin position="313"/>
        <end position="322"/>
    </location>
</feature>
<organism evidence="3 4">
    <name type="scientific">Acanthamoeba castellanii (strain ATCC 30010 / Neff)</name>
    <dbReference type="NCBI Taxonomy" id="1257118"/>
    <lineage>
        <taxon>Eukaryota</taxon>
        <taxon>Amoebozoa</taxon>
        <taxon>Discosea</taxon>
        <taxon>Longamoebia</taxon>
        <taxon>Centramoebida</taxon>
        <taxon>Acanthamoebidae</taxon>
        <taxon>Acanthamoeba</taxon>
    </lineage>
</organism>
<evidence type="ECO:0000313" key="3">
    <source>
        <dbReference type="EMBL" id="ELR14203.1"/>
    </source>
</evidence>
<dbReference type="AlphaFoldDB" id="L8GN83"/>
<feature type="region of interest" description="Disordered" evidence="2">
    <location>
        <begin position="313"/>
        <end position="335"/>
    </location>
</feature>
<accession>L8GN83</accession>
<reference evidence="3 4" key="1">
    <citation type="journal article" date="2013" name="Genome Biol.">
        <title>Genome of Acanthamoeba castellanii highlights extensive lateral gene transfer and early evolution of tyrosine kinase signaling.</title>
        <authorList>
            <person name="Clarke M."/>
            <person name="Lohan A.J."/>
            <person name="Liu B."/>
            <person name="Lagkouvardos I."/>
            <person name="Roy S."/>
            <person name="Zafar N."/>
            <person name="Bertelli C."/>
            <person name="Schilde C."/>
            <person name="Kianianmomeni A."/>
            <person name="Burglin T.R."/>
            <person name="Frech C."/>
            <person name="Turcotte B."/>
            <person name="Kopec K.O."/>
            <person name="Synnott J.M."/>
            <person name="Choo C."/>
            <person name="Paponov I."/>
            <person name="Finkler A."/>
            <person name="Soon Heng Tan C."/>
            <person name="Hutchins A.P."/>
            <person name="Weinmeier T."/>
            <person name="Rattei T."/>
            <person name="Chu J.S."/>
            <person name="Gimenez G."/>
            <person name="Irimia M."/>
            <person name="Rigden D.J."/>
            <person name="Fitzpatrick D.A."/>
            <person name="Lorenzo-Morales J."/>
            <person name="Bateman A."/>
            <person name="Chiu C.H."/>
            <person name="Tang P."/>
            <person name="Hegemann P."/>
            <person name="Fromm H."/>
            <person name="Raoult D."/>
            <person name="Greub G."/>
            <person name="Miranda-Saavedra D."/>
            <person name="Chen N."/>
            <person name="Nash P."/>
            <person name="Ginger M.L."/>
            <person name="Horn M."/>
            <person name="Schaap P."/>
            <person name="Caler L."/>
            <person name="Loftus B."/>
        </authorList>
    </citation>
    <scope>NUCLEOTIDE SEQUENCE [LARGE SCALE GENOMIC DNA]</scope>
    <source>
        <strain evidence="3 4">Neff</strain>
    </source>
</reference>
<dbReference type="RefSeq" id="XP_004336216.1">
    <property type="nucleotide sequence ID" value="XM_004336168.1"/>
</dbReference>
<evidence type="ECO:0000256" key="2">
    <source>
        <dbReference type="SAM" id="MobiDB-lite"/>
    </source>
</evidence>
<dbReference type="GeneID" id="14914804"/>
<keyword evidence="4" id="KW-1185">Reference proteome</keyword>
<dbReference type="KEGG" id="acan:ACA1_138800"/>
<feature type="region of interest" description="Disordered" evidence="2">
    <location>
        <begin position="172"/>
        <end position="205"/>
    </location>
</feature>
<dbReference type="Proteomes" id="UP000011083">
    <property type="component" value="Unassembled WGS sequence"/>
</dbReference>
<feature type="compositionally biased region" description="Low complexity" evidence="2">
    <location>
        <begin position="183"/>
        <end position="193"/>
    </location>
</feature>
<dbReference type="EMBL" id="KB008066">
    <property type="protein sequence ID" value="ELR14203.1"/>
    <property type="molecule type" value="Genomic_DNA"/>
</dbReference>
<dbReference type="VEuPathDB" id="AmoebaDB:ACA1_138800"/>